<dbReference type="PROSITE" id="PS00202">
    <property type="entry name" value="RUBREDOXIN"/>
    <property type="match status" value="2"/>
</dbReference>
<dbReference type="Gene3D" id="2.20.28.10">
    <property type="match status" value="2"/>
</dbReference>
<dbReference type="PRINTS" id="PR00163">
    <property type="entry name" value="RUBREDOXIN"/>
</dbReference>
<dbReference type="GO" id="GO:0009055">
    <property type="term" value="F:electron transfer activity"/>
    <property type="evidence" value="ECO:0007669"/>
    <property type="project" value="TreeGrafter"/>
</dbReference>
<feature type="region of interest" description="Disordered" evidence="11">
    <location>
        <begin position="56"/>
        <end position="115"/>
    </location>
</feature>
<feature type="compositionally biased region" description="Basic residues" evidence="11">
    <location>
        <begin position="97"/>
        <end position="109"/>
    </location>
</feature>
<feature type="domain" description="Rubredoxin-like" evidence="12">
    <location>
        <begin position="121"/>
        <end position="172"/>
    </location>
</feature>
<keyword evidence="9 10" id="KW-0408">Iron</keyword>
<dbReference type="InterPro" id="IPR024935">
    <property type="entry name" value="Rubredoxin_dom"/>
</dbReference>
<dbReference type="InterPro" id="IPR024934">
    <property type="entry name" value="Rubredoxin-like_dom"/>
</dbReference>
<keyword evidence="5" id="KW-0813">Transport</keyword>
<keyword evidence="8 10" id="KW-0249">Electron transport</keyword>
<comment type="function">
    <text evidence="2">Involved in the hydrocarbon hydroxylating system, which transfers electrons from NADH to rubredoxin reductase and then through rubredoxin to alkane 1 monooxygenase.</text>
</comment>
<keyword evidence="7 10" id="KW-0479">Metal-binding</keyword>
<dbReference type="Pfam" id="PF00301">
    <property type="entry name" value="Rubredoxin"/>
    <property type="match status" value="2"/>
</dbReference>
<comment type="cofactor">
    <cofactor evidence="1 10">
        <name>Fe(3+)</name>
        <dbReference type="ChEBI" id="CHEBI:29034"/>
    </cofactor>
</comment>
<evidence type="ECO:0000256" key="4">
    <source>
        <dbReference type="ARBA" id="ARBA00005337"/>
    </source>
</evidence>
<comment type="similarity">
    <text evidence="4 10">Belongs to the rubredoxin family.</text>
</comment>
<keyword evidence="6" id="KW-0963">Cytoplasm</keyword>
<dbReference type="EMBL" id="AJ295164">
    <property type="protein sequence ID" value="CAC38028.1"/>
    <property type="molecule type" value="Genomic_DNA"/>
</dbReference>
<evidence type="ECO:0000256" key="9">
    <source>
        <dbReference type="ARBA" id="ARBA00023004"/>
    </source>
</evidence>
<sequence>MAKYQCPDCEYIYDEVAGHPHEGFPPGTSWETIPEEWACPDCAVRDKADFVVIESGSASPASAAATPEVRTATTPPKAEASPQKSTGASTPSTNNKAKAKAKAKPARAKSSKDSTSKETTFRKWICITCGHIYDEALGDETEGFAPGTLFEDIPDDWCCPDCGATKEDYVLHED</sequence>
<protein>
    <recommendedName>
        <fullName evidence="10">Rubredoxin</fullName>
    </recommendedName>
</protein>
<dbReference type="GO" id="GO:0005506">
    <property type="term" value="F:iron ion binding"/>
    <property type="evidence" value="ECO:0007669"/>
    <property type="project" value="UniProtKB-UniRule"/>
</dbReference>
<gene>
    <name evidence="13" type="primary">alkG</name>
</gene>
<dbReference type="PANTHER" id="PTHR47627">
    <property type="entry name" value="RUBREDOXIN"/>
    <property type="match status" value="1"/>
</dbReference>
<evidence type="ECO:0000256" key="1">
    <source>
        <dbReference type="ARBA" id="ARBA00001965"/>
    </source>
</evidence>
<evidence type="ECO:0000313" key="13">
    <source>
        <dbReference type="EMBL" id="CAC38028.1"/>
    </source>
</evidence>
<evidence type="ECO:0000259" key="12">
    <source>
        <dbReference type="PROSITE" id="PS50903"/>
    </source>
</evidence>
<evidence type="ECO:0000256" key="7">
    <source>
        <dbReference type="ARBA" id="ARBA00022723"/>
    </source>
</evidence>
<name>Q93UQ0_9GAMM</name>
<dbReference type="AlphaFoldDB" id="Q93UQ0"/>
<evidence type="ECO:0000256" key="5">
    <source>
        <dbReference type="ARBA" id="ARBA00022448"/>
    </source>
</evidence>
<evidence type="ECO:0000256" key="10">
    <source>
        <dbReference type="RuleBase" id="RU003820"/>
    </source>
</evidence>
<feature type="compositionally biased region" description="Low complexity" evidence="11">
    <location>
        <begin position="56"/>
        <end position="65"/>
    </location>
</feature>
<reference evidence="13" key="1">
    <citation type="journal article" date="2002" name="J. Bacteriol.">
        <title>Rubredoxins involved in alkane oxidation.</title>
        <authorList>
            <person name="van Beilen J.B."/>
            <person name="Neuenschwander M."/>
            <person name="Smits T.H."/>
            <person name="Roth C."/>
            <person name="Balada S.B."/>
            <person name="Witholt B."/>
        </authorList>
    </citation>
    <scope>NUCLEOTIDE SEQUENCE</scope>
    <source>
        <strain evidence="13">AP1</strain>
    </source>
</reference>
<evidence type="ECO:0000256" key="2">
    <source>
        <dbReference type="ARBA" id="ARBA00002792"/>
    </source>
</evidence>
<evidence type="ECO:0000256" key="6">
    <source>
        <dbReference type="ARBA" id="ARBA00022490"/>
    </source>
</evidence>
<reference evidence="13" key="2">
    <citation type="journal article" date="2002" name="J. Bacteriol.">
        <title>Functional analysis of alkane hydroxylases from gram-negative and gram-positive bacteria.</title>
        <authorList>
            <person name="Smits T.H."/>
            <person name="Balada S.B."/>
            <person name="Witholt B."/>
            <person name="van Beilen J.B."/>
        </authorList>
    </citation>
    <scope>NUCLEOTIDE SEQUENCE</scope>
    <source>
        <strain evidence="13">AP1</strain>
    </source>
</reference>
<dbReference type="InterPro" id="IPR018527">
    <property type="entry name" value="Rubredoxin_Fe_BS"/>
</dbReference>
<dbReference type="SUPFAM" id="SSF57802">
    <property type="entry name" value="Rubredoxin-like"/>
    <property type="match status" value="2"/>
</dbReference>
<comment type="pathway">
    <text evidence="3">Hydrocarbon metabolism; alkane degradation.</text>
</comment>
<accession>Q93UQ0</accession>
<dbReference type="CDD" id="cd00730">
    <property type="entry name" value="rubredoxin"/>
    <property type="match status" value="2"/>
</dbReference>
<proteinExistence type="inferred from homology"/>
<dbReference type="InterPro" id="IPR050526">
    <property type="entry name" value="Rubredoxin_ET"/>
</dbReference>
<dbReference type="PROSITE" id="PS50903">
    <property type="entry name" value="RUBREDOXIN_LIKE"/>
    <property type="match status" value="2"/>
</dbReference>
<evidence type="ECO:0000256" key="11">
    <source>
        <dbReference type="SAM" id="MobiDB-lite"/>
    </source>
</evidence>
<feature type="compositionally biased region" description="Polar residues" evidence="11">
    <location>
        <begin position="82"/>
        <end position="95"/>
    </location>
</feature>
<organism evidence="13">
    <name type="scientific">Alcanivorax borkumensis</name>
    <dbReference type="NCBI Taxonomy" id="59754"/>
    <lineage>
        <taxon>Bacteria</taxon>
        <taxon>Pseudomonadati</taxon>
        <taxon>Pseudomonadota</taxon>
        <taxon>Gammaproteobacteria</taxon>
        <taxon>Oceanospirillales</taxon>
        <taxon>Alcanivoracaceae</taxon>
        <taxon>Alcanivorax</taxon>
    </lineage>
</organism>
<dbReference type="PANTHER" id="PTHR47627:SF1">
    <property type="entry name" value="RUBREDOXIN-1-RELATED"/>
    <property type="match status" value="1"/>
</dbReference>
<feature type="domain" description="Rubredoxin-like" evidence="12">
    <location>
        <begin position="1"/>
        <end position="53"/>
    </location>
</feature>
<dbReference type="FunFam" id="2.20.28.10:FF:000001">
    <property type="entry name" value="Rubredoxin"/>
    <property type="match status" value="1"/>
</dbReference>
<evidence type="ECO:0000256" key="8">
    <source>
        <dbReference type="ARBA" id="ARBA00022982"/>
    </source>
</evidence>
<evidence type="ECO:0000256" key="3">
    <source>
        <dbReference type="ARBA" id="ARBA00004933"/>
    </source>
</evidence>
<dbReference type="GO" id="GO:0043448">
    <property type="term" value="P:alkane catabolic process"/>
    <property type="evidence" value="ECO:0007669"/>
    <property type="project" value="TreeGrafter"/>
</dbReference>